<reference evidence="2 3" key="1">
    <citation type="submission" date="2015-07" db="EMBL/GenBank/DDBJ databases">
        <title>Genome sequencing of Kibdelosporangium phytohabitans.</title>
        <authorList>
            <person name="Qin S."/>
            <person name="Xing K."/>
        </authorList>
    </citation>
    <scope>NUCLEOTIDE SEQUENCE [LARGE SCALE GENOMIC DNA]</scope>
    <source>
        <strain evidence="2 3">KLBMP1111</strain>
    </source>
</reference>
<evidence type="ECO:0008006" key="4">
    <source>
        <dbReference type="Google" id="ProtNLM"/>
    </source>
</evidence>
<proteinExistence type="predicted"/>
<dbReference type="AlphaFoldDB" id="A0A0N9HUS5"/>
<keyword evidence="1" id="KW-0472">Membrane</keyword>
<dbReference type="Proteomes" id="UP000063699">
    <property type="component" value="Chromosome"/>
</dbReference>
<accession>A0A0N9HUS5</accession>
<evidence type="ECO:0000313" key="2">
    <source>
        <dbReference type="EMBL" id="ALG08776.1"/>
    </source>
</evidence>
<evidence type="ECO:0000313" key="3">
    <source>
        <dbReference type="Proteomes" id="UP000063699"/>
    </source>
</evidence>
<keyword evidence="1" id="KW-0812">Transmembrane</keyword>
<evidence type="ECO:0000256" key="1">
    <source>
        <dbReference type="SAM" id="Phobius"/>
    </source>
</evidence>
<dbReference type="OrthoDB" id="3694747at2"/>
<protein>
    <recommendedName>
        <fullName evidence="4">Integral membrane protein</fullName>
    </recommendedName>
</protein>
<dbReference type="STRING" id="860235.AOZ06_19305"/>
<keyword evidence="3" id="KW-1185">Reference proteome</keyword>
<sequence>MKRLLSVLVGALAAGAAGYVKSGDEATASGVALAFAIPIAISTIALPGLRALVPAAVYVASMLVFGPSERAEGANILSGWALLWMCCVLAAILVTVSLLVSRRRKTSRTR</sequence>
<name>A0A0N9HUS5_9PSEU</name>
<organism evidence="2 3">
    <name type="scientific">Kibdelosporangium phytohabitans</name>
    <dbReference type="NCBI Taxonomy" id="860235"/>
    <lineage>
        <taxon>Bacteria</taxon>
        <taxon>Bacillati</taxon>
        <taxon>Actinomycetota</taxon>
        <taxon>Actinomycetes</taxon>
        <taxon>Pseudonocardiales</taxon>
        <taxon>Pseudonocardiaceae</taxon>
        <taxon>Kibdelosporangium</taxon>
    </lineage>
</organism>
<dbReference type="KEGG" id="kphy:AOZ06_19305"/>
<feature type="transmembrane region" description="Helical" evidence="1">
    <location>
        <begin position="80"/>
        <end position="100"/>
    </location>
</feature>
<dbReference type="RefSeq" id="WP_054290682.1">
    <property type="nucleotide sequence ID" value="NZ_CP012752.1"/>
</dbReference>
<dbReference type="EMBL" id="CP012752">
    <property type="protein sequence ID" value="ALG08776.1"/>
    <property type="molecule type" value="Genomic_DNA"/>
</dbReference>
<feature type="transmembrane region" description="Helical" evidence="1">
    <location>
        <begin position="26"/>
        <end position="46"/>
    </location>
</feature>
<keyword evidence="1" id="KW-1133">Transmembrane helix</keyword>
<gene>
    <name evidence="2" type="ORF">AOZ06_19305</name>
</gene>